<evidence type="ECO:0000313" key="1">
    <source>
        <dbReference type="EMBL" id="KAF9602686.1"/>
    </source>
</evidence>
<dbReference type="GO" id="GO:0005762">
    <property type="term" value="C:mitochondrial large ribosomal subunit"/>
    <property type="evidence" value="ECO:0007669"/>
    <property type="project" value="TreeGrafter"/>
</dbReference>
<reference evidence="1 2" key="1">
    <citation type="submission" date="2020-10" db="EMBL/GenBank/DDBJ databases">
        <title>The Coptis chinensis genome and diversification of protoberbering-type alkaloids.</title>
        <authorList>
            <person name="Wang B."/>
            <person name="Shu S."/>
            <person name="Song C."/>
            <person name="Liu Y."/>
        </authorList>
    </citation>
    <scope>NUCLEOTIDE SEQUENCE [LARGE SCALE GENOMIC DNA]</scope>
    <source>
        <strain evidence="1">HL-2020</strain>
        <tissue evidence="1">Leaf</tissue>
    </source>
</reference>
<accession>A0A835HN47</accession>
<dbReference type="OrthoDB" id="274683at2759"/>
<protein>
    <submittedName>
        <fullName evidence="1">Uncharacterized protein</fullName>
    </submittedName>
</protein>
<dbReference type="Proteomes" id="UP000631114">
    <property type="component" value="Unassembled WGS sequence"/>
</dbReference>
<keyword evidence="2" id="KW-1185">Reference proteome</keyword>
<evidence type="ECO:0000313" key="2">
    <source>
        <dbReference type="Proteomes" id="UP000631114"/>
    </source>
</evidence>
<dbReference type="InterPro" id="IPR009000">
    <property type="entry name" value="Transl_B-barrel_sf"/>
</dbReference>
<dbReference type="GO" id="GO:0006412">
    <property type="term" value="P:translation"/>
    <property type="evidence" value="ECO:0007669"/>
    <property type="project" value="InterPro"/>
</dbReference>
<name>A0A835HN47_9MAGN</name>
<proteinExistence type="predicted"/>
<dbReference type="AlphaFoldDB" id="A0A835HN47"/>
<sequence length="119" mass="13509">MDNLWIEAASTTAVQSFGNNDIPWRLRSRYLNGKKMPRRKGGKQITVKNVWDYKIDPGRNLMWVSGQVPGAEGNCVFIKDTVYEKPDHSVLFQPIGQMVGVRPQLGGPGSRTARYWKPF</sequence>
<dbReference type="PANTHER" id="PTHR11229:SF8">
    <property type="entry name" value="LARGE RIBOSOMAL SUBUNIT PROTEIN UL3M"/>
    <property type="match status" value="1"/>
</dbReference>
<dbReference type="EMBL" id="JADFTS010000006">
    <property type="protein sequence ID" value="KAF9602686.1"/>
    <property type="molecule type" value="Genomic_DNA"/>
</dbReference>
<dbReference type="SUPFAM" id="SSF50447">
    <property type="entry name" value="Translation proteins"/>
    <property type="match status" value="1"/>
</dbReference>
<dbReference type="GO" id="GO:0003735">
    <property type="term" value="F:structural constituent of ribosome"/>
    <property type="evidence" value="ECO:0007669"/>
    <property type="project" value="InterPro"/>
</dbReference>
<gene>
    <name evidence="1" type="ORF">IFM89_030574</name>
</gene>
<comment type="caution">
    <text evidence="1">The sequence shown here is derived from an EMBL/GenBank/DDBJ whole genome shotgun (WGS) entry which is preliminary data.</text>
</comment>
<dbReference type="Gene3D" id="2.40.30.10">
    <property type="entry name" value="Translation factors"/>
    <property type="match status" value="1"/>
</dbReference>
<organism evidence="1 2">
    <name type="scientific">Coptis chinensis</name>
    <dbReference type="NCBI Taxonomy" id="261450"/>
    <lineage>
        <taxon>Eukaryota</taxon>
        <taxon>Viridiplantae</taxon>
        <taxon>Streptophyta</taxon>
        <taxon>Embryophyta</taxon>
        <taxon>Tracheophyta</taxon>
        <taxon>Spermatophyta</taxon>
        <taxon>Magnoliopsida</taxon>
        <taxon>Ranunculales</taxon>
        <taxon>Ranunculaceae</taxon>
        <taxon>Coptidoideae</taxon>
        <taxon>Coptis</taxon>
    </lineage>
</organism>
<dbReference type="PANTHER" id="PTHR11229">
    <property type="entry name" value="50S RIBOSOMAL PROTEIN L3"/>
    <property type="match status" value="1"/>
</dbReference>
<dbReference type="InterPro" id="IPR019927">
    <property type="entry name" value="Ribosomal_uL3_bac/org-type"/>
</dbReference>